<dbReference type="Gene3D" id="3.40.250.10">
    <property type="entry name" value="Rhodanese-like domain"/>
    <property type="match status" value="1"/>
</dbReference>
<dbReference type="InterPro" id="IPR001763">
    <property type="entry name" value="Rhodanese-like_dom"/>
</dbReference>
<organism evidence="2 3">
    <name type="scientific">Shouchella xiaoxiensis</name>
    <dbReference type="NCBI Taxonomy" id="766895"/>
    <lineage>
        <taxon>Bacteria</taxon>
        <taxon>Bacillati</taxon>
        <taxon>Bacillota</taxon>
        <taxon>Bacilli</taxon>
        <taxon>Bacillales</taxon>
        <taxon>Bacillaceae</taxon>
        <taxon>Shouchella</taxon>
    </lineage>
</organism>
<name>A0ABS2SRW5_9BACI</name>
<dbReference type="PANTHER" id="PTHR43031">
    <property type="entry name" value="FAD-DEPENDENT OXIDOREDUCTASE"/>
    <property type="match status" value="1"/>
</dbReference>
<dbReference type="InterPro" id="IPR036868">
    <property type="entry name" value="TusA-like_sf"/>
</dbReference>
<dbReference type="Proteomes" id="UP001179280">
    <property type="component" value="Unassembled WGS sequence"/>
</dbReference>
<evidence type="ECO:0000259" key="1">
    <source>
        <dbReference type="PROSITE" id="PS50206"/>
    </source>
</evidence>
<sequence>MDSIKHDYLVDAKGLACPMPIIRTKKAMNELEAGAVVQVQATDQGSTADLKAWANKAGHDYLGTVEDGATLKHFLRVAGIKPVETHSFPHVVDNEGLQNALENNRPMTIVDVREKAEYDEYHIPEAVSMPLGELEERMNELDLETPVYVVCRTGNRSDLAAQTFAKNGFNQVTNVIPGMSEWNKKGER</sequence>
<dbReference type="Pfam" id="PF00581">
    <property type="entry name" value="Rhodanese"/>
    <property type="match status" value="1"/>
</dbReference>
<dbReference type="CDD" id="cd00158">
    <property type="entry name" value="RHOD"/>
    <property type="match status" value="1"/>
</dbReference>
<dbReference type="SUPFAM" id="SSF52821">
    <property type="entry name" value="Rhodanese/Cell cycle control phosphatase"/>
    <property type="match status" value="1"/>
</dbReference>
<gene>
    <name evidence="2" type="ORF">JOC54_000243</name>
</gene>
<dbReference type="PROSITE" id="PS01148">
    <property type="entry name" value="UPF0033"/>
    <property type="match status" value="1"/>
</dbReference>
<dbReference type="CDD" id="cd00291">
    <property type="entry name" value="SirA_YedF_YeeD"/>
    <property type="match status" value="1"/>
</dbReference>
<dbReference type="EMBL" id="JAFBCV010000001">
    <property type="protein sequence ID" value="MBM7837012.1"/>
    <property type="molecule type" value="Genomic_DNA"/>
</dbReference>
<protein>
    <submittedName>
        <fullName evidence="2">Rhodanese-related sulfurtransferase/TusA-related sulfurtransferase</fullName>
    </submittedName>
</protein>
<dbReference type="InterPro" id="IPR050229">
    <property type="entry name" value="GlpE_sulfurtransferase"/>
</dbReference>
<dbReference type="Gene3D" id="3.30.110.40">
    <property type="entry name" value="TusA-like domain"/>
    <property type="match status" value="1"/>
</dbReference>
<keyword evidence="3" id="KW-1185">Reference proteome</keyword>
<reference evidence="2" key="1">
    <citation type="submission" date="2021-01" db="EMBL/GenBank/DDBJ databases">
        <title>Genomic Encyclopedia of Type Strains, Phase IV (KMG-IV): sequencing the most valuable type-strain genomes for metagenomic binning, comparative biology and taxonomic classification.</title>
        <authorList>
            <person name="Goeker M."/>
        </authorList>
    </citation>
    <scope>NUCLEOTIDE SEQUENCE</scope>
    <source>
        <strain evidence="2">DSM 21943</strain>
    </source>
</reference>
<dbReference type="InterPro" id="IPR001455">
    <property type="entry name" value="TusA-like"/>
</dbReference>
<dbReference type="SUPFAM" id="SSF64307">
    <property type="entry name" value="SirA-like"/>
    <property type="match status" value="1"/>
</dbReference>
<dbReference type="PROSITE" id="PS50206">
    <property type="entry name" value="RHODANESE_3"/>
    <property type="match status" value="1"/>
</dbReference>
<dbReference type="PANTHER" id="PTHR43031:SF1">
    <property type="entry name" value="PYRIDINE NUCLEOTIDE-DISULPHIDE OXIDOREDUCTASE"/>
    <property type="match status" value="1"/>
</dbReference>
<feature type="domain" description="Rhodanese" evidence="1">
    <location>
        <begin position="103"/>
        <end position="184"/>
    </location>
</feature>
<dbReference type="InterPro" id="IPR036873">
    <property type="entry name" value="Rhodanese-like_dom_sf"/>
</dbReference>
<comment type="caution">
    <text evidence="2">The sequence shown here is derived from an EMBL/GenBank/DDBJ whole genome shotgun (WGS) entry which is preliminary data.</text>
</comment>
<evidence type="ECO:0000313" key="3">
    <source>
        <dbReference type="Proteomes" id="UP001179280"/>
    </source>
</evidence>
<accession>A0ABS2SRW5</accession>
<dbReference type="RefSeq" id="WP_204463783.1">
    <property type="nucleotide sequence ID" value="NZ_JAFBCV010000001.1"/>
</dbReference>
<dbReference type="Pfam" id="PF01206">
    <property type="entry name" value="TusA"/>
    <property type="match status" value="1"/>
</dbReference>
<dbReference type="SMART" id="SM00450">
    <property type="entry name" value="RHOD"/>
    <property type="match status" value="1"/>
</dbReference>
<evidence type="ECO:0000313" key="2">
    <source>
        <dbReference type="EMBL" id="MBM7837012.1"/>
    </source>
</evidence>
<proteinExistence type="predicted"/>